<evidence type="ECO:0000313" key="1">
    <source>
        <dbReference type="EMBL" id="CAD2188363.1"/>
    </source>
</evidence>
<evidence type="ECO:0000313" key="2">
    <source>
        <dbReference type="Proteomes" id="UP000580250"/>
    </source>
</evidence>
<dbReference type="EMBL" id="CAJEWN010000688">
    <property type="protein sequence ID" value="CAD2188363.1"/>
    <property type="molecule type" value="Genomic_DNA"/>
</dbReference>
<reference evidence="1 2" key="1">
    <citation type="submission" date="2020-08" db="EMBL/GenBank/DDBJ databases">
        <authorList>
            <person name="Koutsovoulos G."/>
            <person name="Danchin GJ E."/>
        </authorList>
    </citation>
    <scope>NUCLEOTIDE SEQUENCE [LARGE SCALE GENOMIC DNA]</scope>
</reference>
<proteinExistence type="predicted"/>
<gene>
    <name evidence="1" type="ORF">MENT_LOCUS41007</name>
</gene>
<sequence>MMKNWIGQYDISYKAELAPSQESSNCIEVRKSIIKTGNLQSPRELYEQDGEGNWALTAEGKMIVSEDIFGPAFCLACKRDETININGEYSRNVCAENKDPSPKCHHTTCVYCKVIKFTGSRIWSDEFLIKFKLHKFLHNLKIRMVKSTSSVGTMRLYPRNSANVCPHFLSFFLLIKN</sequence>
<dbReference type="AlphaFoldDB" id="A0A6V7WMW4"/>
<protein>
    <submittedName>
        <fullName evidence="1">Uncharacterized protein</fullName>
    </submittedName>
</protein>
<name>A0A6V7WMW4_MELEN</name>
<accession>A0A6V7WMW4</accession>
<dbReference type="Proteomes" id="UP000580250">
    <property type="component" value="Unassembled WGS sequence"/>
</dbReference>
<dbReference type="OrthoDB" id="5901318at2759"/>
<comment type="caution">
    <text evidence="1">The sequence shown here is derived from an EMBL/GenBank/DDBJ whole genome shotgun (WGS) entry which is preliminary data.</text>
</comment>
<organism evidence="1 2">
    <name type="scientific">Meloidogyne enterolobii</name>
    <name type="common">Root-knot nematode worm</name>
    <name type="synonym">Meloidogyne mayaguensis</name>
    <dbReference type="NCBI Taxonomy" id="390850"/>
    <lineage>
        <taxon>Eukaryota</taxon>
        <taxon>Metazoa</taxon>
        <taxon>Ecdysozoa</taxon>
        <taxon>Nematoda</taxon>
        <taxon>Chromadorea</taxon>
        <taxon>Rhabditida</taxon>
        <taxon>Tylenchina</taxon>
        <taxon>Tylenchomorpha</taxon>
        <taxon>Tylenchoidea</taxon>
        <taxon>Meloidogynidae</taxon>
        <taxon>Meloidogyninae</taxon>
        <taxon>Meloidogyne</taxon>
    </lineage>
</organism>